<dbReference type="InterPro" id="IPR009959">
    <property type="entry name" value="Cyclase_SnoaL-like"/>
</dbReference>
<dbReference type="RefSeq" id="WP_202014683.1">
    <property type="nucleotide sequence ID" value="NZ_JAERRB010000012.1"/>
</dbReference>
<dbReference type="Gene3D" id="3.10.450.50">
    <property type="match status" value="1"/>
</dbReference>
<dbReference type="Pfam" id="PF07366">
    <property type="entry name" value="SnoaL"/>
    <property type="match status" value="1"/>
</dbReference>
<name>A0ABS1KZA8_9BACT</name>
<evidence type="ECO:0000313" key="2">
    <source>
        <dbReference type="Proteomes" id="UP000613030"/>
    </source>
</evidence>
<organism evidence="1 2">
    <name type="scientific">Chryseolinea lacunae</name>
    <dbReference type="NCBI Taxonomy" id="2801331"/>
    <lineage>
        <taxon>Bacteria</taxon>
        <taxon>Pseudomonadati</taxon>
        <taxon>Bacteroidota</taxon>
        <taxon>Cytophagia</taxon>
        <taxon>Cytophagales</taxon>
        <taxon>Fulvivirgaceae</taxon>
        <taxon>Chryseolinea</taxon>
    </lineage>
</organism>
<accession>A0ABS1KZA8</accession>
<protein>
    <submittedName>
        <fullName evidence="1">Ester cyclase</fullName>
    </submittedName>
</protein>
<evidence type="ECO:0000313" key="1">
    <source>
        <dbReference type="EMBL" id="MBL0744794.1"/>
    </source>
</evidence>
<dbReference type="InterPro" id="IPR032710">
    <property type="entry name" value="NTF2-like_dom_sf"/>
</dbReference>
<sequence>MNTSVQNQEHVDVLAKKGTCIEFFSAYQDMDVERMLSLCDANGTIAFVPLGSDYAGKIDSVGKAVWSALMTAFPNLDNTVKSQRYDEASDAVVCQVVIFGKQESEFAGMPSKGNDFDTEHIFIFRFNKAGKIADINVNWDHQSFVAQLTK</sequence>
<dbReference type="Proteomes" id="UP000613030">
    <property type="component" value="Unassembled WGS sequence"/>
</dbReference>
<keyword evidence="2" id="KW-1185">Reference proteome</keyword>
<reference evidence="1 2" key="1">
    <citation type="submission" date="2021-01" db="EMBL/GenBank/DDBJ databases">
        <title>Chryseolinea sp. Jin1 Genome sequencing and assembly.</title>
        <authorList>
            <person name="Kim I."/>
        </authorList>
    </citation>
    <scope>NUCLEOTIDE SEQUENCE [LARGE SCALE GENOMIC DNA]</scope>
    <source>
        <strain evidence="1 2">Jin1</strain>
    </source>
</reference>
<dbReference type="EMBL" id="JAERRB010000012">
    <property type="protein sequence ID" value="MBL0744794.1"/>
    <property type="molecule type" value="Genomic_DNA"/>
</dbReference>
<gene>
    <name evidence="1" type="ORF">JI741_26405</name>
</gene>
<proteinExistence type="predicted"/>
<comment type="caution">
    <text evidence="1">The sequence shown here is derived from an EMBL/GenBank/DDBJ whole genome shotgun (WGS) entry which is preliminary data.</text>
</comment>
<dbReference type="SUPFAM" id="SSF54427">
    <property type="entry name" value="NTF2-like"/>
    <property type="match status" value="1"/>
</dbReference>